<dbReference type="InterPro" id="IPR051323">
    <property type="entry name" value="AtsK-like"/>
</dbReference>
<dbReference type="GO" id="GO:0046872">
    <property type="term" value="F:metal ion binding"/>
    <property type="evidence" value="ECO:0007669"/>
    <property type="project" value="UniProtKB-KW"/>
</dbReference>
<sequence length="571" mass="63417">MTSLLQVQPQNNHVTFKFVWKQIAPFEHLLRHSHCTAREWRKSSHNPYKHRGLPFRPLLSSQRLTMAPVATQNDHELAVPSTTERIAALKAENAAADSNVFNPFYSPSIGDDGDNTYAYAQFKPSFPDISWPPLTEVAVSDRGLLADPAKKSLLSAASKVRHLTPAIGTELLGIDLRQLTDAQKDELALLVAERGVVFFRDQEIDVYGQLDIARHFGPLHKHATTPIPRNGLEEVHVVYNDSSRRPDPASFSKLELWHTDVSYEIQPPSTTSLKVITGPEYGGDTLWSSGYALYSSFSPGFQTYLEGLTALHSAVAQADGSRAAGLPVRREPIETIHPVVRVHPVTGWKSIYVNPGFTRRIIGLPKAESDAILQLLFHQIAQNPDFQVRFKWEHNDIAFWDNRVVTHSATFDFFPETRHALRATPHGEKPLSVAAYEKKTGKVAKDRQIEIWRQKGIELPGGGDEKPKVASRFPIAFFAVVQLVDLLPAIHLHDLPRPFLLDSAEDCWPAGIAHGDSRPPPLAQVLVSVAVVEAAVAVLLEVAADDGVVVQVYTVVRLSLNVFENINKPRS</sequence>
<keyword evidence="8" id="KW-1185">Reference proteome</keyword>
<reference evidence="7" key="1">
    <citation type="submission" date="2020-05" db="EMBL/GenBank/DDBJ databases">
        <title>Mycena genomes resolve the evolution of fungal bioluminescence.</title>
        <authorList>
            <person name="Tsai I.J."/>
        </authorList>
    </citation>
    <scope>NUCLEOTIDE SEQUENCE</scope>
    <source>
        <strain evidence="7">171206Taipei</strain>
    </source>
</reference>
<feature type="domain" description="TauD/TfdA-like" evidence="6">
    <location>
        <begin position="160"/>
        <end position="424"/>
    </location>
</feature>
<keyword evidence="4" id="KW-0560">Oxidoreductase</keyword>
<evidence type="ECO:0000256" key="4">
    <source>
        <dbReference type="ARBA" id="ARBA00023002"/>
    </source>
</evidence>
<evidence type="ECO:0000313" key="7">
    <source>
        <dbReference type="EMBL" id="KAF7312512.1"/>
    </source>
</evidence>
<organism evidence="7 8">
    <name type="scientific">Mycena indigotica</name>
    <dbReference type="NCBI Taxonomy" id="2126181"/>
    <lineage>
        <taxon>Eukaryota</taxon>
        <taxon>Fungi</taxon>
        <taxon>Dikarya</taxon>
        <taxon>Basidiomycota</taxon>
        <taxon>Agaricomycotina</taxon>
        <taxon>Agaricomycetes</taxon>
        <taxon>Agaricomycetidae</taxon>
        <taxon>Agaricales</taxon>
        <taxon>Marasmiineae</taxon>
        <taxon>Mycenaceae</taxon>
        <taxon>Mycena</taxon>
    </lineage>
</organism>
<accession>A0A8H6WC66</accession>
<evidence type="ECO:0000256" key="1">
    <source>
        <dbReference type="ARBA" id="ARBA00005896"/>
    </source>
</evidence>
<dbReference type="PANTHER" id="PTHR30468">
    <property type="entry name" value="ALPHA-KETOGLUTARATE-DEPENDENT SULFONATE DIOXYGENASE"/>
    <property type="match status" value="1"/>
</dbReference>
<dbReference type="OrthoDB" id="10257314at2759"/>
<dbReference type="FunFam" id="3.60.130.10:FF:000003">
    <property type="entry name" value="Alpha-ketoglutarate-dependent taurine dioxygenase"/>
    <property type="match status" value="1"/>
</dbReference>
<evidence type="ECO:0000256" key="5">
    <source>
        <dbReference type="ARBA" id="ARBA00023004"/>
    </source>
</evidence>
<dbReference type="GO" id="GO:0016706">
    <property type="term" value="F:2-oxoglutarate-dependent dioxygenase activity"/>
    <property type="evidence" value="ECO:0007669"/>
    <property type="project" value="TreeGrafter"/>
</dbReference>
<keyword evidence="5" id="KW-0408">Iron</keyword>
<dbReference type="InterPro" id="IPR003819">
    <property type="entry name" value="TauD/TfdA-like"/>
</dbReference>
<dbReference type="Proteomes" id="UP000636479">
    <property type="component" value="Unassembled WGS sequence"/>
</dbReference>
<comment type="caution">
    <text evidence="7">The sequence shown here is derived from an EMBL/GenBank/DDBJ whole genome shotgun (WGS) entry which is preliminary data.</text>
</comment>
<comment type="similarity">
    <text evidence="1">Belongs to the TfdA dioxygenase family.</text>
</comment>
<dbReference type="PANTHER" id="PTHR30468:SF31">
    <property type="entry name" value="ALPHA-KETOGLUTARATE-DEPENDENT SULFONATE DIOXYGENASE-RELATED"/>
    <property type="match status" value="1"/>
</dbReference>
<proteinExistence type="inferred from homology"/>
<dbReference type="InterPro" id="IPR042098">
    <property type="entry name" value="TauD-like_sf"/>
</dbReference>
<protein>
    <submittedName>
        <fullName evidence="7">Alpha-ketoglutarate-dependent taurine dioxygenase</fullName>
    </submittedName>
</protein>
<dbReference type="SUPFAM" id="SSF51197">
    <property type="entry name" value="Clavaminate synthase-like"/>
    <property type="match status" value="1"/>
</dbReference>
<gene>
    <name evidence="7" type="ORF">MIND_00264900</name>
</gene>
<dbReference type="EMBL" id="JACAZF010000002">
    <property type="protein sequence ID" value="KAF7312512.1"/>
    <property type="molecule type" value="Genomic_DNA"/>
</dbReference>
<dbReference type="GO" id="GO:0005737">
    <property type="term" value="C:cytoplasm"/>
    <property type="evidence" value="ECO:0007669"/>
    <property type="project" value="TreeGrafter"/>
</dbReference>
<keyword evidence="2" id="KW-0479">Metal-binding</keyword>
<name>A0A8H6WC66_9AGAR</name>
<dbReference type="AlphaFoldDB" id="A0A8H6WC66"/>
<dbReference type="GeneID" id="59342041"/>
<evidence type="ECO:0000256" key="3">
    <source>
        <dbReference type="ARBA" id="ARBA00022964"/>
    </source>
</evidence>
<dbReference type="Pfam" id="PF02668">
    <property type="entry name" value="TauD"/>
    <property type="match status" value="1"/>
</dbReference>
<evidence type="ECO:0000259" key="6">
    <source>
        <dbReference type="Pfam" id="PF02668"/>
    </source>
</evidence>
<keyword evidence="3 7" id="KW-0223">Dioxygenase</keyword>
<dbReference type="Gene3D" id="3.60.130.10">
    <property type="entry name" value="Clavaminate synthase-like"/>
    <property type="match status" value="1"/>
</dbReference>
<evidence type="ECO:0000256" key="2">
    <source>
        <dbReference type="ARBA" id="ARBA00022723"/>
    </source>
</evidence>
<evidence type="ECO:0000313" key="8">
    <source>
        <dbReference type="Proteomes" id="UP000636479"/>
    </source>
</evidence>
<dbReference type="RefSeq" id="XP_037224620.1">
    <property type="nucleotide sequence ID" value="XM_037359525.1"/>
</dbReference>